<evidence type="ECO:0000256" key="1">
    <source>
        <dbReference type="SAM" id="Phobius"/>
    </source>
</evidence>
<feature type="transmembrane region" description="Helical" evidence="1">
    <location>
        <begin position="96"/>
        <end position="112"/>
    </location>
</feature>
<feature type="transmembrane region" description="Helical" evidence="1">
    <location>
        <begin position="118"/>
        <end position="136"/>
    </location>
</feature>
<sequence length="160" mass="17811">MDPVFLALVLVVAILIVAVPIGLLLRKLVWRGPYRDGDWATWKRTAKTLSWGDRWTIYWANSWGKPVRDPRLAAFAIERGERVAVVVASGANRLRWLWWLVAAIHIAGGLMIGGTTAYLYFMAAIVFLLLPAMTRWGGRMARRSADASRAVLAEQGPHSG</sequence>
<feature type="transmembrane region" description="Helical" evidence="1">
    <location>
        <begin position="6"/>
        <end position="25"/>
    </location>
</feature>
<dbReference type="RefSeq" id="WP_185058679.1">
    <property type="nucleotide sequence ID" value="NZ_BAABJP010000001.1"/>
</dbReference>
<keyword evidence="1" id="KW-0472">Membrane</keyword>
<proteinExistence type="predicted"/>
<organism evidence="2 3">
    <name type="scientific">Pseudonocardia eucalypti</name>
    <dbReference type="NCBI Taxonomy" id="648755"/>
    <lineage>
        <taxon>Bacteria</taxon>
        <taxon>Bacillati</taxon>
        <taxon>Actinomycetota</taxon>
        <taxon>Actinomycetes</taxon>
        <taxon>Pseudonocardiales</taxon>
        <taxon>Pseudonocardiaceae</taxon>
        <taxon>Pseudonocardia</taxon>
    </lineage>
</organism>
<dbReference type="Proteomes" id="UP001428817">
    <property type="component" value="Unassembled WGS sequence"/>
</dbReference>
<accession>A0ABP9PLV3</accession>
<reference evidence="3" key="1">
    <citation type="journal article" date="2019" name="Int. J. Syst. Evol. Microbiol.">
        <title>The Global Catalogue of Microorganisms (GCM) 10K type strain sequencing project: providing services to taxonomists for standard genome sequencing and annotation.</title>
        <authorList>
            <consortium name="The Broad Institute Genomics Platform"/>
            <consortium name="The Broad Institute Genome Sequencing Center for Infectious Disease"/>
            <person name="Wu L."/>
            <person name="Ma J."/>
        </authorList>
    </citation>
    <scope>NUCLEOTIDE SEQUENCE [LARGE SCALE GENOMIC DNA]</scope>
    <source>
        <strain evidence="3">JCM 18303</strain>
    </source>
</reference>
<keyword evidence="1" id="KW-1133">Transmembrane helix</keyword>
<evidence type="ECO:0000313" key="2">
    <source>
        <dbReference type="EMBL" id="GAA5145784.1"/>
    </source>
</evidence>
<name>A0ABP9PLV3_9PSEU</name>
<keyword evidence="3" id="KW-1185">Reference proteome</keyword>
<protein>
    <recommendedName>
        <fullName evidence="4">Glycosyl-4,4'-diaponeurosporenoate acyltransferase</fullName>
    </recommendedName>
</protein>
<gene>
    <name evidence="2" type="ORF">GCM10023321_04190</name>
</gene>
<evidence type="ECO:0008006" key="4">
    <source>
        <dbReference type="Google" id="ProtNLM"/>
    </source>
</evidence>
<evidence type="ECO:0000313" key="3">
    <source>
        <dbReference type="Proteomes" id="UP001428817"/>
    </source>
</evidence>
<dbReference type="EMBL" id="BAABJP010000001">
    <property type="protein sequence ID" value="GAA5145784.1"/>
    <property type="molecule type" value="Genomic_DNA"/>
</dbReference>
<keyword evidence="1" id="KW-0812">Transmembrane</keyword>
<comment type="caution">
    <text evidence="2">The sequence shown here is derived from an EMBL/GenBank/DDBJ whole genome shotgun (WGS) entry which is preliminary data.</text>
</comment>